<evidence type="ECO:0000313" key="1">
    <source>
        <dbReference type="EMBL" id="KOF72683.1"/>
    </source>
</evidence>
<protein>
    <submittedName>
        <fullName evidence="1">Uncharacterized protein</fullName>
    </submittedName>
</protein>
<name>A0A0L8G735_OCTBM</name>
<organism evidence="1">
    <name type="scientific">Octopus bimaculoides</name>
    <name type="common">California two-spotted octopus</name>
    <dbReference type="NCBI Taxonomy" id="37653"/>
    <lineage>
        <taxon>Eukaryota</taxon>
        <taxon>Metazoa</taxon>
        <taxon>Spiralia</taxon>
        <taxon>Lophotrochozoa</taxon>
        <taxon>Mollusca</taxon>
        <taxon>Cephalopoda</taxon>
        <taxon>Coleoidea</taxon>
        <taxon>Octopodiformes</taxon>
        <taxon>Octopoda</taxon>
        <taxon>Incirrata</taxon>
        <taxon>Octopodidae</taxon>
        <taxon>Octopus</taxon>
    </lineage>
</organism>
<sequence>MELQEQARGRKIVPGAAGTCPAPEASAKLCKYLIDAGSKCQALQVLDRRRMGPAPQELARRRNNVSEAERTYLASKQHIWRRKNVPGAAITCLELQEHSSGRKYVTGVDRTCLAPQERACFRMYVPVVLSMCLGPQE</sequence>
<gene>
    <name evidence="1" type="ORF">OCBIM_22039074mg</name>
</gene>
<reference evidence="1" key="1">
    <citation type="submission" date="2015-07" db="EMBL/GenBank/DDBJ databases">
        <title>MeaNS - Measles Nucleotide Surveillance Program.</title>
        <authorList>
            <person name="Tran T."/>
            <person name="Druce J."/>
        </authorList>
    </citation>
    <scope>NUCLEOTIDE SEQUENCE</scope>
    <source>
        <strain evidence="1">UCB-OBI-ISO-001</strain>
        <tissue evidence="1">Gonad</tissue>
    </source>
</reference>
<dbReference type="AlphaFoldDB" id="A0A0L8G735"/>
<proteinExistence type="predicted"/>
<accession>A0A0L8G735</accession>
<dbReference type="EMBL" id="KQ423536">
    <property type="protein sequence ID" value="KOF72683.1"/>
    <property type="molecule type" value="Genomic_DNA"/>
</dbReference>